<dbReference type="InterPro" id="IPR036265">
    <property type="entry name" value="HIT-like_sf"/>
</dbReference>
<name>K1KJ98_9BURK</name>
<evidence type="ECO:0000313" key="3">
    <source>
        <dbReference type="EMBL" id="EKB31784.1"/>
    </source>
</evidence>
<comment type="caution">
    <text evidence="3">The sequence shown here is derived from an EMBL/GenBank/DDBJ whole genome shotgun (WGS) entry which is preliminary data.</text>
</comment>
<dbReference type="Proteomes" id="UP000005835">
    <property type="component" value="Unassembled WGS sequence"/>
</dbReference>
<protein>
    <recommendedName>
        <fullName evidence="2">HIT domain-containing protein</fullName>
    </recommendedName>
</protein>
<dbReference type="eggNOG" id="COG0537">
    <property type="taxonomic scope" value="Bacteria"/>
</dbReference>
<dbReference type="SUPFAM" id="SSF54197">
    <property type="entry name" value="HIT-like"/>
    <property type="match status" value="1"/>
</dbReference>
<feature type="domain" description="HIT" evidence="2">
    <location>
        <begin position="1"/>
        <end position="102"/>
    </location>
</feature>
<dbReference type="RefSeq" id="WP_005434120.1">
    <property type="nucleotide sequence ID" value="NZ_JH815514.1"/>
</dbReference>
<dbReference type="InterPro" id="IPR011146">
    <property type="entry name" value="HIT-like"/>
</dbReference>
<reference evidence="3 4" key="1">
    <citation type="submission" date="2012-05" db="EMBL/GenBank/DDBJ databases">
        <title>The Genome Sequence of Sutterella wadsworthensis 2_1_59BFAA.</title>
        <authorList>
            <consortium name="The Broad Institute Genome Sequencing Platform"/>
            <person name="Earl A."/>
            <person name="Ward D."/>
            <person name="Feldgarden M."/>
            <person name="Gevers D."/>
            <person name="Daigneault M."/>
            <person name="Strauss J."/>
            <person name="Allen-Vercoe E."/>
            <person name="Walker B."/>
            <person name="Young S.K."/>
            <person name="Zeng Q."/>
            <person name="Gargeya S."/>
            <person name="Fitzgerald M."/>
            <person name="Haas B."/>
            <person name="Abouelleil A."/>
            <person name="Alvarado L."/>
            <person name="Arachchi H.M."/>
            <person name="Berlin A.M."/>
            <person name="Chapman S.B."/>
            <person name="Goldberg J."/>
            <person name="Griggs A."/>
            <person name="Gujja S."/>
            <person name="Hansen M."/>
            <person name="Howarth C."/>
            <person name="Imamovic A."/>
            <person name="Larimer J."/>
            <person name="McCowen C."/>
            <person name="Montmayeur A."/>
            <person name="Murphy C."/>
            <person name="Neiman D."/>
            <person name="Pearson M."/>
            <person name="Priest M."/>
            <person name="Roberts A."/>
            <person name="Saif S."/>
            <person name="Shea T."/>
            <person name="Sisk P."/>
            <person name="Sykes S."/>
            <person name="Wortman J."/>
            <person name="Nusbaum C."/>
            <person name="Birren B."/>
        </authorList>
    </citation>
    <scope>NUCLEOTIDE SEQUENCE [LARGE SCALE GENOMIC DNA]</scope>
    <source>
        <strain evidence="3 4">2_1_59BFAA</strain>
    </source>
</reference>
<evidence type="ECO:0000313" key="4">
    <source>
        <dbReference type="Proteomes" id="UP000005835"/>
    </source>
</evidence>
<dbReference type="PROSITE" id="PS51084">
    <property type="entry name" value="HIT_2"/>
    <property type="match status" value="1"/>
</dbReference>
<feature type="short sequence motif" description="Histidine triad motif" evidence="1">
    <location>
        <begin position="87"/>
        <end position="91"/>
    </location>
</feature>
<dbReference type="GO" id="GO:0003824">
    <property type="term" value="F:catalytic activity"/>
    <property type="evidence" value="ECO:0007669"/>
    <property type="project" value="InterPro"/>
</dbReference>
<dbReference type="HOGENOM" id="CLU_123330_2_0_4"/>
<sequence>MTCPLCTDRAKSEIWRNGNFYLIDAEDPAFPCFLRVVSCRHVPEMSSLTSEERTELWGILNVVEEEIIKALRPHKVNLAQFGNMVPHLHWHVIARWQDDSHFPECPWGPVQRDVPADVQAERRRMTEALKPVLREALEKRFGC</sequence>
<dbReference type="PATRIC" id="fig|742823.3.peg.655"/>
<accession>K1KJ98</accession>
<gene>
    <name evidence="3" type="ORF">HMPREF9465_00652</name>
</gene>
<dbReference type="Pfam" id="PF01230">
    <property type="entry name" value="HIT"/>
    <property type="match status" value="1"/>
</dbReference>
<organism evidence="3 4">
    <name type="scientific">Sutterella wadsworthensis 2_1_59BFAA</name>
    <dbReference type="NCBI Taxonomy" id="742823"/>
    <lineage>
        <taxon>Bacteria</taxon>
        <taxon>Pseudomonadati</taxon>
        <taxon>Pseudomonadota</taxon>
        <taxon>Betaproteobacteria</taxon>
        <taxon>Burkholderiales</taxon>
        <taxon>Sutterellaceae</taxon>
        <taxon>Sutterella</taxon>
    </lineage>
</organism>
<evidence type="ECO:0000256" key="1">
    <source>
        <dbReference type="PROSITE-ProRule" id="PRU00464"/>
    </source>
</evidence>
<dbReference type="STRING" id="742823.HMPREF9465_00652"/>
<dbReference type="EMBL" id="ADMG01000017">
    <property type="protein sequence ID" value="EKB31784.1"/>
    <property type="molecule type" value="Genomic_DNA"/>
</dbReference>
<proteinExistence type="predicted"/>
<keyword evidence="4" id="KW-1185">Reference proteome</keyword>
<evidence type="ECO:0000259" key="2">
    <source>
        <dbReference type="PROSITE" id="PS51084"/>
    </source>
</evidence>
<dbReference type="OrthoDB" id="9799145at2"/>
<dbReference type="AlphaFoldDB" id="K1KJ98"/>
<dbReference type="Gene3D" id="3.30.428.10">
    <property type="entry name" value="HIT-like"/>
    <property type="match status" value="1"/>
</dbReference>